<dbReference type="PANTHER" id="PTHR32215:SF0">
    <property type="entry name" value="CILIA- AND FLAGELLA-ASSOCIATED PROTEIN 57"/>
    <property type="match status" value="1"/>
</dbReference>
<keyword evidence="2" id="KW-0677">Repeat</keyword>
<dbReference type="InterPro" id="IPR036322">
    <property type="entry name" value="WD40_repeat_dom_sf"/>
</dbReference>
<evidence type="ECO:0000256" key="2">
    <source>
        <dbReference type="ARBA" id="ARBA00022737"/>
    </source>
</evidence>
<dbReference type="InterPro" id="IPR019775">
    <property type="entry name" value="WD40_repeat_CS"/>
</dbReference>
<dbReference type="EMBL" id="JAHLQT010037514">
    <property type="protein sequence ID" value="KAG7157463.1"/>
    <property type="molecule type" value="Genomic_DNA"/>
</dbReference>
<dbReference type="Proteomes" id="UP000747542">
    <property type="component" value="Unassembled WGS sequence"/>
</dbReference>
<keyword evidence="1 3" id="KW-0853">WD repeat</keyword>
<evidence type="ECO:0000313" key="7">
    <source>
        <dbReference type="Proteomes" id="UP000747542"/>
    </source>
</evidence>
<comment type="caution">
    <text evidence="6">The sequence shown here is derived from an EMBL/GenBank/DDBJ whole genome shotgun (WGS) entry which is preliminary data.</text>
</comment>
<evidence type="ECO:0000256" key="3">
    <source>
        <dbReference type="PROSITE-ProRule" id="PRU00221"/>
    </source>
</evidence>
<gene>
    <name evidence="6" type="primary">Cfap57-L</name>
    <name evidence="6" type="ORF">Hamer_G005904</name>
</gene>
<accession>A0A8J5MMY9</accession>
<evidence type="ECO:0000256" key="4">
    <source>
        <dbReference type="SAM" id="MobiDB-lite"/>
    </source>
</evidence>
<protein>
    <submittedName>
        <fullName evidence="6">Cilia- and flagella-associated protein 57-like</fullName>
    </submittedName>
</protein>
<dbReference type="SMART" id="SM00320">
    <property type="entry name" value="WD40"/>
    <property type="match status" value="4"/>
</dbReference>
<dbReference type="InterPro" id="IPR015943">
    <property type="entry name" value="WD40/YVTN_repeat-like_dom_sf"/>
</dbReference>
<feature type="repeat" description="WD" evidence="3">
    <location>
        <begin position="259"/>
        <end position="300"/>
    </location>
</feature>
<dbReference type="SUPFAM" id="SSF50978">
    <property type="entry name" value="WD40 repeat-like"/>
    <property type="match status" value="1"/>
</dbReference>
<dbReference type="PROSITE" id="PS50082">
    <property type="entry name" value="WD_REPEATS_2"/>
    <property type="match status" value="3"/>
</dbReference>
<keyword evidence="6" id="KW-0966">Cell projection</keyword>
<keyword evidence="6" id="KW-0969">Cilium</keyword>
<keyword evidence="6" id="KW-0282">Flagellum</keyword>
<keyword evidence="7" id="KW-1185">Reference proteome</keyword>
<feature type="compositionally biased region" description="Basic and acidic residues" evidence="4">
    <location>
        <begin position="7"/>
        <end position="16"/>
    </location>
</feature>
<feature type="repeat" description="WD" evidence="3">
    <location>
        <begin position="136"/>
        <end position="177"/>
    </location>
</feature>
<feature type="domain" description="EML-like second beta-propeller" evidence="5">
    <location>
        <begin position="152"/>
        <end position="419"/>
    </location>
</feature>
<evidence type="ECO:0000259" key="5">
    <source>
        <dbReference type="Pfam" id="PF23414"/>
    </source>
</evidence>
<feature type="region of interest" description="Disordered" evidence="4">
    <location>
        <begin position="1"/>
        <end position="28"/>
    </location>
</feature>
<dbReference type="Pfam" id="PF23414">
    <property type="entry name" value="Beta-prop_EML_2"/>
    <property type="match status" value="1"/>
</dbReference>
<dbReference type="InterPro" id="IPR001680">
    <property type="entry name" value="WD40_rpt"/>
</dbReference>
<dbReference type="Gene3D" id="2.130.10.10">
    <property type="entry name" value="YVTN repeat-like/Quinoprotein amine dehydrogenase"/>
    <property type="match status" value="1"/>
</dbReference>
<proteinExistence type="predicted"/>
<dbReference type="AlphaFoldDB" id="A0A8J5MMY9"/>
<dbReference type="PANTHER" id="PTHR32215">
    <property type="entry name" value="CILIA- AND FLAGELLA-ASSOCIATED PROTEIN 57"/>
    <property type="match status" value="1"/>
</dbReference>
<feature type="repeat" description="WD" evidence="3">
    <location>
        <begin position="386"/>
        <end position="419"/>
    </location>
</feature>
<feature type="non-terminal residue" evidence="6">
    <location>
        <position position="453"/>
    </location>
</feature>
<dbReference type="PROSITE" id="PS00678">
    <property type="entry name" value="WD_REPEATS_1"/>
    <property type="match status" value="1"/>
</dbReference>
<sequence>SYRLHSTARECDRRSPGDGVSALGGRNPGPRHRRVTALVVFTGGFLCACGPDKVFVFQKSDDFNEHHLQRYVLRLCEASPAALVSGRGEHTITTLSLSPGEKTIVAATHTSQIFTNPLPSLEASKLPSLVFSPLHARHHEGGVVDAAACLWKPLLATVGQDRTLRVWDYQRHTLLLTHSFRDDIFSLSLHPTGLHVAVGLTEALKLHHLLFDSVRVYSEVRIRRCGVCCFSPSGHLLAAADGNLLLVTSNLTLKKVFTLKGHSAKVTGVGWYPDSWAVMSCSSDGSVVGWDLRQGQSLWEVNSLSSAKYLTAGLSLDGKPTVLVGHASAFTEITGGQMVREMTYEGSEVVSAGVATVKTLLALGITSGHLLLNSFPLHMAESFTSIPAHSAPITKVVITGDEKKVITCGGDGVVLVWRVAGLTDKSPGFMAARERLEDLPVVPEMLVSRTDLQ</sequence>
<name>A0A8J5MMY9_HOMAM</name>
<evidence type="ECO:0000256" key="1">
    <source>
        <dbReference type="ARBA" id="ARBA00022574"/>
    </source>
</evidence>
<dbReference type="PROSITE" id="PS50294">
    <property type="entry name" value="WD_REPEATS_REGION"/>
    <property type="match status" value="1"/>
</dbReference>
<reference evidence="6" key="1">
    <citation type="journal article" date="2021" name="Sci. Adv.">
        <title>The American lobster genome reveals insights on longevity, neural, and immune adaptations.</title>
        <authorList>
            <person name="Polinski J.M."/>
            <person name="Zimin A.V."/>
            <person name="Clark K.F."/>
            <person name="Kohn A.B."/>
            <person name="Sadowski N."/>
            <person name="Timp W."/>
            <person name="Ptitsyn A."/>
            <person name="Khanna P."/>
            <person name="Romanova D.Y."/>
            <person name="Williams P."/>
            <person name="Greenwood S.J."/>
            <person name="Moroz L.L."/>
            <person name="Walt D.R."/>
            <person name="Bodnar A.G."/>
        </authorList>
    </citation>
    <scope>NUCLEOTIDE SEQUENCE</scope>
    <source>
        <strain evidence="6">GMGI-L3</strain>
    </source>
</reference>
<dbReference type="InterPro" id="IPR055442">
    <property type="entry name" value="Beta-prop_EML-like_2nd"/>
</dbReference>
<feature type="non-terminal residue" evidence="6">
    <location>
        <position position="1"/>
    </location>
</feature>
<organism evidence="6 7">
    <name type="scientific">Homarus americanus</name>
    <name type="common">American lobster</name>
    <dbReference type="NCBI Taxonomy" id="6706"/>
    <lineage>
        <taxon>Eukaryota</taxon>
        <taxon>Metazoa</taxon>
        <taxon>Ecdysozoa</taxon>
        <taxon>Arthropoda</taxon>
        <taxon>Crustacea</taxon>
        <taxon>Multicrustacea</taxon>
        <taxon>Malacostraca</taxon>
        <taxon>Eumalacostraca</taxon>
        <taxon>Eucarida</taxon>
        <taxon>Decapoda</taxon>
        <taxon>Pleocyemata</taxon>
        <taxon>Astacidea</taxon>
        <taxon>Nephropoidea</taxon>
        <taxon>Nephropidae</taxon>
        <taxon>Homarus</taxon>
    </lineage>
</organism>
<dbReference type="InterPro" id="IPR052993">
    <property type="entry name" value="CFA-57"/>
</dbReference>
<evidence type="ECO:0000313" key="6">
    <source>
        <dbReference type="EMBL" id="KAG7157463.1"/>
    </source>
</evidence>